<comment type="caution">
    <text evidence="6">The sequence shown here is derived from an EMBL/GenBank/DDBJ whole genome shotgun (WGS) entry which is preliminary data.</text>
</comment>
<feature type="chain" id="PRO_5040748529" description="Alpha-glucosidase" evidence="3">
    <location>
        <begin position="20"/>
        <end position="765"/>
    </location>
</feature>
<dbReference type="InterPro" id="IPR017853">
    <property type="entry name" value="GH"/>
</dbReference>
<dbReference type="InterPro" id="IPR000322">
    <property type="entry name" value="Glyco_hydro_31_TIM"/>
</dbReference>
<keyword evidence="2" id="KW-0378">Hydrolase</keyword>
<dbReference type="Gene3D" id="2.60.40.1180">
    <property type="entry name" value="Golgi alpha-mannosidase II"/>
    <property type="match status" value="1"/>
</dbReference>
<protein>
    <recommendedName>
        <fullName evidence="8">Alpha-glucosidase</fullName>
    </recommendedName>
</protein>
<dbReference type="Pfam" id="PF21365">
    <property type="entry name" value="Glyco_hydro_31_3rd"/>
    <property type="match status" value="1"/>
</dbReference>
<sequence>MISRLVQTLLFLLPFLASSVEIWEVDNFLTAQISELNVHEKDGNFNFTHSPPTLTYPYTLLNSTTPSSKRSKTTTITGHISTTPTVSSSSLPFTCTFTSSTHIKFTCSTPSISNISLHLKYPSTNETLYTGLGIQFTPSPTSTIFSDTPVPLTVGEQGVGRGIQPLTKIMNENYHGAGGNAYSTYAPSNVFTSNLNTSGYVVNTEYTYFKDEGFEVRSNVISGGFILENSYYECLNELTKVTGRFEGVPEWTGEGVVIGLQGGEHKVIRKVSKLKDGGVKIAGLWIQDWAGKRVDSFGSRVLWNWELDGEFYPGWNERVKEWEEEGIRTLVYINPCLSTRVEEFKPYGRRNLYEEAKERDFLIMRENGDVYVQSSASDEFQFGTVDLTDPEAREWYIEVVINCNIMCSCTVANTKYPPLKEFLGDLQCGMGGEGEGVKGWMADFGEYLPFDVVLKDGTDGGRRHNDWPSLWAGVNGEAVGRKKNWKEYLFFSRSGSLKSPLVASKGGMFWVGDQNTAWDGNDGLASVLTAYLTAGSSGFSLTHSDVGGYTSLNVTGVVDGEETNVYVGRTGELIKRWMELSAVADCMMRTHEGNQADKQLQVWDTPDLIASLKFWTDFHVLLHPFRRVLLKEASKYGWPLVRGMWYDYGMESFGMNSQFMLGKDLLMAPVFTPGADTVEIWIPRGKWVNLWTCEVTSVEVPDHVVEVEAPVGRPAIYVPWGEKRARKYSKKIWDGLGMMEKGGRCEELYKWKMPWSKKDEGEGEL</sequence>
<gene>
    <name evidence="6" type="ORF">TrST_g12642</name>
</gene>
<accession>A0A9W7F151</accession>
<evidence type="ECO:0008006" key="8">
    <source>
        <dbReference type="Google" id="ProtNLM"/>
    </source>
</evidence>
<name>A0A9W7F151_9STRA</name>
<keyword evidence="7" id="KW-1185">Reference proteome</keyword>
<comment type="similarity">
    <text evidence="1 2">Belongs to the glycosyl hydrolase 31 family.</text>
</comment>
<dbReference type="InterPro" id="IPR013780">
    <property type="entry name" value="Glyco_hydro_b"/>
</dbReference>
<dbReference type="AlphaFoldDB" id="A0A9W7F151"/>
<dbReference type="PANTHER" id="PTHR46959">
    <property type="entry name" value="SULFOQUINOVOSIDASE"/>
    <property type="match status" value="1"/>
</dbReference>
<dbReference type="Pfam" id="PF01055">
    <property type="entry name" value="Glyco_hydro_31_2nd"/>
    <property type="match status" value="1"/>
</dbReference>
<dbReference type="Proteomes" id="UP001165085">
    <property type="component" value="Unassembled WGS sequence"/>
</dbReference>
<dbReference type="InterPro" id="IPR048395">
    <property type="entry name" value="Glyco_hydro_31_C"/>
</dbReference>
<feature type="signal peptide" evidence="3">
    <location>
        <begin position="1"/>
        <end position="19"/>
    </location>
</feature>
<evidence type="ECO:0000313" key="6">
    <source>
        <dbReference type="EMBL" id="GMH97757.1"/>
    </source>
</evidence>
<dbReference type="GO" id="GO:0004553">
    <property type="term" value="F:hydrolase activity, hydrolyzing O-glycosyl compounds"/>
    <property type="evidence" value="ECO:0007669"/>
    <property type="project" value="InterPro"/>
</dbReference>
<dbReference type="GO" id="GO:0005975">
    <property type="term" value="P:carbohydrate metabolic process"/>
    <property type="evidence" value="ECO:0007669"/>
    <property type="project" value="InterPro"/>
</dbReference>
<evidence type="ECO:0000256" key="1">
    <source>
        <dbReference type="ARBA" id="ARBA00007806"/>
    </source>
</evidence>
<dbReference type="InterPro" id="IPR052990">
    <property type="entry name" value="Sulfoquinovosidase_GH31"/>
</dbReference>
<dbReference type="PANTHER" id="PTHR46959:SF2">
    <property type="entry name" value="SULFOQUINOVOSIDASE"/>
    <property type="match status" value="1"/>
</dbReference>
<reference evidence="7" key="1">
    <citation type="journal article" date="2023" name="Commun. Biol.">
        <title>Genome analysis of Parmales, the sister group of diatoms, reveals the evolutionary specialization of diatoms from phago-mixotrophs to photoautotrophs.</title>
        <authorList>
            <person name="Ban H."/>
            <person name="Sato S."/>
            <person name="Yoshikawa S."/>
            <person name="Yamada K."/>
            <person name="Nakamura Y."/>
            <person name="Ichinomiya M."/>
            <person name="Sato N."/>
            <person name="Blanc-Mathieu R."/>
            <person name="Endo H."/>
            <person name="Kuwata A."/>
            <person name="Ogata H."/>
        </authorList>
    </citation>
    <scope>NUCLEOTIDE SEQUENCE [LARGE SCALE GENOMIC DNA]</scope>
    <source>
        <strain evidence="7">NIES 3701</strain>
    </source>
</reference>
<organism evidence="6 7">
    <name type="scientific">Triparma strigata</name>
    <dbReference type="NCBI Taxonomy" id="1606541"/>
    <lineage>
        <taxon>Eukaryota</taxon>
        <taxon>Sar</taxon>
        <taxon>Stramenopiles</taxon>
        <taxon>Ochrophyta</taxon>
        <taxon>Bolidophyceae</taxon>
        <taxon>Parmales</taxon>
        <taxon>Triparmaceae</taxon>
        <taxon>Triparma</taxon>
    </lineage>
</organism>
<dbReference type="SUPFAM" id="SSF51011">
    <property type="entry name" value="Glycosyl hydrolase domain"/>
    <property type="match status" value="1"/>
</dbReference>
<evidence type="ECO:0000259" key="4">
    <source>
        <dbReference type="Pfam" id="PF01055"/>
    </source>
</evidence>
<feature type="domain" description="Glycosyl hydrolase family 31 C-terminal" evidence="5">
    <location>
        <begin position="637"/>
        <end position="713"/>
    </location>
</feature>
<dbReference type="Gene3D" id="3.20.20.80">
    <property type="entry name" value="Glycosidases"/>
    <property type="match status" value="1"/>
</dbReference>
<evidence type="ECO:0000313" key="7">
    <source>
        <dbReference type="Proteomes" id="UP001165085"/>
    </source>
</evidence>
<keyword evidence="2" id="KW-0326">Glycosidase</keyword>
<feature type="domain" description="Glycoside hydrolase family 31 TIM barrel" evidence="4">
    <location>
        <begin position="265"/>
        <end position="613"/>
    </location>
</feature>
<proteinExistence type="inferred from homology"/>
<dbReference type="SUPFAM" id="SSF51445">
    <property type="entry name" value="(Trans)glycosidases"/>
    <property type="match status" value="1"/>
</dbReference>
<evidence type="ECO:0000256" key="2">
    <source>
        <dbReference type="RuleBase" id="RU361185"/>
    </source>
</evidence>
<keyword evidence="3" id="KW-0732">Signal</keyword>
<evidence type="ECO:0000259" key="5">
    <source>
        <dbReference type="Pfam" id="PF21365"/>
    </source>
</evidence>
<dbReference type="OrthoDB" id="10070917at2759"/>
<dbReference type="EMBL" id="BRXY01000501">
    <property type="protein sequence ID" value="GMH97757.1"/>
    <property type="molecule type" value="Genomic_DNA"/>
</dbReference>
<evidence type="ECO:0000256" key="3">
    <source>
        <dbReference type="SAM" id="SignalP"/>
    </source>
</evidence>